<feature type="transmembrane region" description="Helical" evidence="1">
    <location>
        <begin position="68"/>
        <end position="89"/>
    </location>
</feature>
<evidence type="ECO:0000313" key="2">
    <source>
        <dbReference type="EMBL" id="UXE60241.1"/>
    </source>
</evidence>
<name>A0A977KUM0_9CYAN</name>
<dbReference type="Proteomes" id="UP001065613">
    <property type="component" value="Chromosome"/>
</dbReference>
<proteinExistence type="predicted"/>
<dbReference type="EMBL" id="CP073041">
    <property type="protein sequence ID" value="UXE60241.1"/>
    <property type="molecule type" value="Genomic_DNA"/>
</dbReference>
<evidence type="ECO:0000256" key="1">
    <source>
        <dbReference type="SAM" id="Phobius"/>
    </source>
</evidence>
<reference evidence="2" key="1">
    <citation type="submission" date="2021-04" db="EMBL/GenBank/DDBJ databases">
        <title>Genome sequence of Woronichinia naegeliana from Washington state freshwater lake bloom.</title>
        <authorList>
            <person name="Dreher T.W."/>
        </authorList>
    </citation>
    <scope>NUCLEOTIDE SEQUENCE</scope>
    <source>
        <strain evidence="2">WA131</strain>
    </source>
</reference>
<protein>
    <submittedName>
        <fullName evidence="2">Uncharacterized protein</fullName>
    </submittedName>
</protein>
<keyword evidence="1" id="KW-0472">Membrane</keyword>
<dbReference type="AlphaFoldDB" id="A0A977KUM0"/>
<keyword evidence="1" id="KW-1133">Transmembrane helix</keyword>
<dbReference type="KEGG" id="wna:KA717_32210"/>
<sequence length="374" mass="44087">MKLFRRNFSINIPKSKSWVPRSKSWWLSIILFVISILLIVIPAHLIEQKYAQETFITHSATGIIKKKILLTILFTIGSAIFSSWVYFVWFQKIIAKQEELEQKAAEKIPFSKREFIEKIEDSKSNTSIIIMETWTELLLDDLGEKFEKAIMKLFNHENCGLKILLLDPEKDDLVRERQNALNSGKKPSEYINVKEKICLSLKKIESIIDKLDEKHKDRLEGKLYQTPPSVAIYAEQTELRVTFFKLGKLTTSDDVIKFERESDGGRFFLEHFNMVWNQEKSINMLKIFYLSVEYNAKQFDKIKYVVYEETYYLYNLALQYSLLNNRSQSTLFFNNEEYSFEFLHDEQIAELFYNKYSGLGSGILLIRLFRPDSV</sequence>
<gene>
    <name evidence="2" type="ORF">KA717_32210</name>
</gene>
<accession>A0A977KUM0</accession>
<feature type="transmembrane region" description="Helical" evidence="1">
    <location>
        <begin position="25"/>
        <end position="47"/>
    </location>
</feature>
<organism evidence="2">
    <name type="scientific">Woronichinia naegeliana WA131</name>
    <dbReference type="NCBI Taxonomy" id="2824559"/>
    <lineage>
        <taxon>Bacteria</taxon>
        <taxon>Bacillati</taxon>
        <taxon>Cyanobacteriota</taxon>
        <taxon>Cyanophyceae</taxon>
        <taxon>Synechococcales</taxon>
        <taxon>Coelosphaeriaceae</taxon>
        <taxon>Woronichinia</taxon>
    </lineage>
</organism>
<keyword evidence="1" id="KW-0812">Transmembrane</keyword>